<gene>
    <name evidence="2" type="ORF">DM82_5618</name>
</gene>
<keyword evidence="3" id="KW-1185">Reference proteome</keyword>
<dbReference type="RefSeq" id="WP_081956129.1">
    <property type="nucleotide sequence ID" value="NZ_CP008727.1"/>
</dbReference>
<evidence type="ECO:0000313" key="3">
    <source>
        <dbReference type="Proteomes" id="UP000029424"/>
    </source>
</evidence>
<reference evidence="2 3" key="1">
    <citation type="submission" date="2014-06" db="EMBL/GenBank/DDBJ databases">
        <authorList>
            <person name="Bishop-Lilly K.A."/>
            <person name="Broomall S.M."/>
            <person name="Chain P.S."/>
            <person name="Chertkov O."/>
            <person name="Coyne S.R."/>
            <person name="Daligault H.E."/>
            <person name="Davenport K.W."/>
            <person name="Erkkila T."/>
            <person name="Frey K.G."/>
            <person name="Gibbons H.S."/>
            <person name="Gu W."/>
            <person name="Jaissle J."/>
            <person name="Johnson S.L."/>
            <person name="Koroleva G.I."/>
            <person name="Ladner J.T."/>
            <person name="Lo C.-C."/>
            <person name="Minogue T.D."/>
            <person name="Munk C."/>
            <person name="Palacios G.F."/>
            <person name="Redden C.L."/>
            <person name="Rosenzweig C.N."/>
            <person name="Scholz M.B."/>
            <person name="Teshima H."/>
            <person name="Xu Y."/>
        </authorList>
    </citation>
    <scope>NUCLEOTIDE SEQUENCE [LARGE SCALE GENOMIC DNA]</scope>
    <source>
        <strain evidence="2 3">EO147</strain>
    </source>
</reference>
<sequence>MNAITVAIIGMGPRGMTVLERLVSMGRRFPQLPLTVHIIDPGAMGCGVHQLRQPDYFLLNTVCGLPTMFPPRDHAADIEGETFFAWVRRQVHAKGMSVNDATDDDRDLRSSYLPRALFGAYLKACFEQIERQAPSNVELIVHACEAIALRRDASGECVECSNGTQMHVRFAVLTTGHTRNCSPNDGAVHDPYGFLAHLSERGLDSNDIIGLAGFGLSSFDVLAGLTVGRGGMFYRAADGELQYQTSGWEPLIYMFSRSGFPYLARPYRDCGTFFYDPLIFETNRIHSIRGTNSCEGLDFEATLLPLLMIELRAARCRMKLKSAGRPVSSDEWATLRVSDPTEIERWVDEVEHGIGAFDVFGFLESCNLALEGGATEYQQRFVELLEEDLRESRLGVERSERKYLAEVLLHLREGLNVAVDFGGLEPRSHDYFFETFAGTVRRLAIGPQPERSEELIALIRAGVVKVELGPNPLVKRRPDGAFDLASRHLARPTSCIVSRLIHARSAFPSLDQSDSLLLADLARAGRIRKHRNDVRFDGGVEIDRWHHPVTRSGQVERSLFVLGPLCEGSIYYNTYVPTRIGRSRPFIEAEIVVDQILLGTGLTTHSQARVKHDGRHRVLS</sequence>
<name>A0AAI8BDW8_9BURK</name>
<dbReference type="Pfam" id="PF13454">
    <property type="entry name" value="NAD_binding_9"/>
    <property type="match status" value="1"/>
</dbReference>
<feature type="domain" description="FAD-dependent urate hydroxylase HpyO/Asp monooxygenase CreE-like FAD/NAD(P)-binding" evidence="1">
    <location>
        <begin position="7"/>
        <end position="177"/>
    </location>
</feature>
<dbReference type="EMBL" id="CP008727">
    <property type="protein sequence ID" value="AIO70522.1"/>
    <property type="molecule type" value="Genomic_DNA"/>
</dbReference>
<proteinExistence type="predicted"/>
<dbReference type="SUPFAM" id="SSF51905">
    <property type="entry name" value="FAD/NAD(P)-binding domain"/>
    <property type="match status" value="1"/>
</dbReference>
<dbReference type="PANTHER" id="PTHR40254">
    <property type="entry name" value="BLR0577 PROTEIN"/>
    <property type="match status" value="1"/>
</dbReference>
<organism evidence="2 3">
    <name type="scientific">Burkholderia oklahomensis</name>
    <dbReference type="NCBI Taxonomy" id="342113"/>
    <lineage>
        <taxon>Bacteria</taxon>
        <taxon>Pseudomonadati</taxon>
        <taxon>Pseudomonadota</taxon>
        <taxon>Betaproteobacteria</taxon>
        <taxon>Burkholderiales</taxon>
        <taxon>Burkholderiaceae</taxon>
        <taxon>Burkholderia</taxon>
        <taxon>pseudomallei group</taxon>
    </lineage>
</organism>
<dbReference type="InterPro" id="IPR038732">
    <property type="entry name" value="HpyO/CreE_NAD-binding"/>
</dbReference>
<evidence type="ECO:0000259" key="1">
    <source>
        <dbReference type="Pfam" id="PF13454"/>
    </source>
</evidence>
<dbReference type="Proteomes" id="UP000029424">
    <property type="component" value="Chromosome 2"/>
</dbReference>
<dbReference type="InterPro" id="IPR036188">
    <property type="entry name" value="FAD/NAD-bd_sf"/>
</dbReference>
<accession>A0AAI8BDW8</accession>
<dbReference type="PANTHER" id="PTHR40254:SF1">
    <property type="entry name" value="BLR0577 PROTEIN"/>
    <property type="match status" value="1"/>
</dbReference>
<dbReference type="AlphaFoldDB" id="A0AAI8BDW8"/>
<dbReference type="KEGG" id="bok:DM82_5618"/>
<dbReference type="InterPro" id="IPR052189">
    <property type="entry name" value="L-asp_N-monooxygenase_NS-form"/>
</dbReference>
<evidence type="ECO:0000313" key="2">
    <source>
        <dbReference type="EMBL" id="AIO70522.1"/>
    </source>
</evidence>
<protein>
    <submittedName>
        <fullName evidence="2">FAD-NAD(P)-binding family protein</fullName>
    </submittedName>
</protein>